<gene>
    <name evidence="8" type="ORF">F6B40_12760</name>
</gene>
<evidence type="ECO:0000256" key="4">
    <source>
        <dbReference type="ARBA" id="ARBA00023172"/>
    </source>
</evidence>
<dbReference type="EMBL" id="VYUY01000018">
    <property type="protein sequence ID" value="KAA9131164.1"/>
    <property type="molecule type" value="Genomic_DNA"/>
</dbReference>
<accession>A0A5N0T9J2</accession>
<feature type="active site" description="O-(5'-phospho-DNA)-serine intermediate" evidence="5 6">
    <location>
        <position position="13"/>
    </location>
</feature>
<sequence length="194" mass="21135">MTTAKRFGYARVSTTSQTNDRQLDALTAAGIDPADIFTDKISGARQSRPGLDDLLSRVRPGDSITVHSFDRLGRTALHVFQTLADLEEKGVTVYSLKGTEQQFSGATGKFLRDVLILVAELERSMNQERVAEARAAKAARAEAGDQIAGRPITAMTAENIRKVRKLKDKGRSVAEIVKLTGISRASVYRALSDK</sequence>
<keyword evidence="4" id="KW-0233">DNA recombination</keyword>
<dbReference type="PANTHER" id="PTHR30461:SF26">
    <property type="entry name" value="RESOLVASE HOMOLOG YNEB"/>
    <property type="match status" value="1"/>
</dbReference>
<evidence type="ECO:0000313" key="9">
    <source>
        <dbReference type="Proteomes" id="UP000326838"/>
    </source>
</evidence>
<keyword evidence="3" id="KW-0238">DNA-binding</keyword>
<feature type="domain" description="Resolvase/invertase-type recombinase catalytic" evidence="7">
    <location>
        <begin position="5"/>
        <end position="141"/>
    </location>
</feature>
<dbReference type="InterPro" id="IPR050639">
    <property type="entry name" value="SSR_resolvase"/>
</dbReference>
<evidence type="ECO:0000256" key="6">
    <source>
        <dbReference type="PROSITE-ProRule" id="PRU10137"/>
    </source>
</evidence>
<dbReference type="CDD" id="cd03768">
    <property type="entry name" value="SR_ResInv"/>
    <property type="match status" value="1"/>
</dbReference>
<evidence type="ECO:0000256" key="1">
    <source>
        <dbReference type="ARBA" id="ARBA00009913"/>
    </source>
</evidence>
<dbReference type="CDD" id="cd00569">
    <property type="entry name" value="HTH_Hin_like"/>
    <property type="match status" value="1"/>
</dbReference>
<dbReference type="Proteomes" id="UP000326838">
    <property type="component" value="Unassembled WGS sequence"/>
</dbReference>
<dbReference type="RefSeq" id="WP_150894636.1">
    <property type="nucleotide sequence ID" value="NZ_VYUY01000018.1"/>
</dbReference>
<evidence type="ECO:0000256" key="3">
    <source>
        <dbReference type="ARBA" id="ARBA00023125"/>
    </source>
</evidence>
<evidence type="ECO:0000256" key="5">
    <source>
        <dbReference type="PIRSR" id="PIRSR606118-50"/>
    </source>
</evidence>
<proteinExistence type="inferred from homology"/>
<protein>
    <submittedName>
        <fullName evidence="8">Recombinase family protein</fullName>
    </submittedName>
</protein>
<dbReference type="GO" id="GO:0003677">
    <property type="term" value="F:DNA binding"/>
    <property type="evidence" value="ECO:0007669"/>
    <property type="project" value="UniProtKB-KW"/>
</dbReference>
<dbReference type="GO" id="GO:0015074">
    <property type="term" value="P:DNA integration"/>
    <property type="evidence" value="ECO:0007669"/>
    <property type="project" value="UniProtKB-KW"/>
</dbReference>
<reference evidence="9" key="1">
    <citation type="submission" date="2019-09" db="EMBL/GenBank/DDBJ databases">
        <title>Mumia zhuanghuii sp. nov. isolated from the intestinal contents of plateau pika (Ochotona curzoniae) in the Qinghai-Tibet plateau of China.</title>
        <authorList>
            <person name="Tian Z."/>
        </authorList>
    </citation>
    <scope>NUCLEOTIDE SEQUENCE [LARGE SCALE GENOMIC DNA]</scope>
    <source>
        <strain evidence="9">L-033</strain>
    </source>
</reference>
<dbReference type="PROSITE" id="PS00397">
    <property type="entry name" value="RECOMBINASES_1"/>
    <property type="match status" value="1"/>
</dbReference>
<dbReference type="SMART" id="SM00857">
    <property type="entry name" value="Resolvase"/>
    <property type="match status" value="1"/>
</dbReference>
<comment type="similarity">
    <text evidence="1">Belongs to the site-specific recombinase resolvase family.</text>
</comment>
<keyword evidence="2" id="KW-0229">DNA integration</keyword>
<organism evidence="8 9">
    <name type="scientific">Microbacterium caowuchunii</name>
    <dbReference type="NCBI Taxonomy" id="2614638"/>
    <lineage>
        <taxon>Bacteria</taxon>
        <taxon>Bacillati</taxon>
        <taxon>Actinomycetota</taxon>
        <taxon>Actinomycetes</taxon>
        <taxon>Micrococcales</taxon>
        <taxon>Microbacteriaceae</taxon>
        <taxon>Microbacterium</taxon>
    </lineage>
</organism>
<dbReference type="Pfam" id="PF02796">
    <property type="entry name" value="HTH_7"/>
    <property type="match status" value="1"/>
</dbReference>
<dbReference type="Pfam" id="PF00239">
    <property type="entry name" value="Resolvase"/>
    <property type="match status" value="1"/>
</dbReference>
<evidence type="ECO:0000259" key="7">
    <source>
        <dbReference type="PROSITE" id="PS51736"/>
    </source>
</evidence>
<dbReference type="SUPFAM" id="SSF46689">
    <property type="entry name" value="Homeodomain-like"/>
    <property type="match status" value="1"/>
</dbReference>
<evidence type="ECO:0000313" key="8">
    <source>
        <dbReference type="EMBL" id="KAA9131164.1"/>
    </source>
</evidence>
<dbReference type="InterPro" id="IPR006118">
    <property type="entry name" value="Recombinase_CS"/>
</dbReference>
<comment type="caution">
    <text evidence="8">The sequence shown here is derived from an EMBL/GenBank/DDBJ whole genome shotgun (WGS) entry which is preliminary data.</text>
</comment>
<dbReference type="InterPro" id="IPR009057">
    <property type="entry name" value="Homeodomain-like_sf"/>
</dbReference>
<dbReference type="GO" id="GO:0000150">
    <property type="term" value="F:DNA strand exchange activity"/>
    <property type="evidence" value="ECO:0007669"/>
    <property type="project" value="InterPro"/>
</dbReference>
<dbReference type="InterPro" id="IPR036162">
    <property type="entry name" value="Resolvase-like_N_sf"/>
</dbReference>
<dbReference type="SUPFAM" id="SSF53041">
    <property type="entry name" value="Resolvase-like"/>
    <property type="match status" value="1"/>
</dbReference>
<dbReference type="PROSITE" id="PS51736">
    <property type="entry name" value="RECOMBINASES_3"/>
    <property type="match status" value="1"/>
</dbReference>
<name>A0A5N0T9J2_9MICO</name>
<dbReference type="InterPro" id="IPR006119">
    <property type="entry name" value="Resolv_N"/>
</dbReference>
<keyword evidence="9" id="KW-1185">Reference proteome</keyword>
<evidence type="ECO:0000256" key="2">
    <source>
        <dbReference type="ARBA" id="ARBA00022908"/>
    </source>
</evidence>
<dbReference type="Gene3D" id="1.10.10.60">
    <property type="entry name" value="Homeodomain-like"/>
    <property type="match status" value="1"/>
</dbReference>
<dbReference type="Gene3D" id="3.40.50.1390">
    <property type="entry name" value="Resolvase, N-terminal catalytic domain"/>
    <property type="match status" value="1"/>
</dbReference>
<dbReference type="InterPro" id="IPR006120">
    <property type="entry name" value="Resolvase_HTH_dom"/>
</dbReference>
<dbReference type="AlphaFoldDB" id="A0A5N0T9J2"/>
<dbReference type="PANTHER" id="PTHR30461">
    <property type="entry name" value="DNA-INVERTASE FROM LAMBDOID PROPHAGE"/>
    <property type="match status" value="1"/>
</dbReference>